<dbReference type="PANTHER" id="PTHR43673:SF2">
    <property type="entry name" value="NITROREDUCTASE"/>
    <property type="match status" value="1"/>
</dbReference>
<accession>A0A8D5FKN7</accession>
<dbReference type="InterPro" id="IPR017896">
    <property type="entry name" value="4Fe4S_Fe-S-bd"/>
</dbReference>
<dbReference type="InterPro" id="IPR029479">
    <property type="entry name" value="Nitroreductase"/>
</dbReference>
<reference evidence="10" key="1">
    <citation type="submission" date="2020-09" db="EMBL/GenBank/DDBJ databases">
        <title>Desulfogranum mesoprofundum gen. nov., sp. nov., a novel mesophilic, sulfate-reducing chemolithoautotroph isolated from a deep-sea hydrothermal vent chimney in the Suiyo Seamount.</title>
        <authorList>
            <person name="Hashimoto Y."/>
            <person name="Nakagawa S."/>
        </authorList>
    </citation>
    <scope>NUCLEOTIDE SEQUENCE</scope>
    <source>
        <strain evidence="10">KT2</strain>
    </source>
</reference>
<keyword evidence="8" id="KW-0411">Iron-sulfur</keyword>
<dbReference type="PANTHER" id="PTHR43673">
    <property type="entry name" value="NAD(P)H NITROREDUCTASE YDGI-RELATED"/>
    <property type="match status" value="1"/>
</dbReference>
<name>A0A8D5FKN7_9BACT</name>
<dbReference type="RefSeq" id="WP_228854996.1">
    <property type="nucleotide sequence ID" value="NZ_AP024086.1"/>
</dbReference>
<feature type="domain" description="4Fe-4S ferredoxin-type" evidence="9">
    <location>
        <begin position="2"/>
        <end position="31"/>
    </location>
</feature>
<evidence type="ECO:0000313" key="11">
    <source>
        <dbReference type="Proteomes" id="UP000826725"/>
    </source>
</evidence>
<keyword evidence="7" id="KW-0408">Iron</keyword>
<dbReference type="PROSITE" id="PS51379">
    <property type="entry name" value="4FE4S_FER_2"/>
    <property type="match status" value="2"/>
</dbReference>
<evidence type="ECO:0000256" key="2">
    <source>
        <dbReference type="ARBA" id="ARBA00007118"/>
    </source>
</evidence>
<dbReference type="Pfam" id="PF13187">
    <property type="entry name" value="Fer4_9"/>
    <property type="match status" value="1"/>
</dbReference>
<evidence type="ECO:0000256" key="5">
    <source>
        <dbReference type="ARBA" id="ARBA00022723"/>
    </source>
</evidence>
<organism evidence="10 11">
    <name type="scientific">Desulfomarina profundi</name>
    <dbReference type="NCBI Taxonomy" id="2772557"/>
    <lineage>
        <taxon>Bacteria</taxon>
        <taxon>Pseudomonadati</taxon>
        <taxon>Thermodesulfobacteriota</taxon>
        <taxon>Desulfobulbia</taxon>
        <taxon>Desulfobulbales</taxon>
        <taxon>Desulfobulbaceae</taxon>
        <taxon>Desulfomarina</taxon>
    </lineage>
</organism>
<evidence type="ECO:0000256" key="1">
    <source>
        <dbReference type="ARBA" id="ARBA00001917"/>
    </source>
</evidence>
<comment type="cofactor">
    <cofactor evidence="1">
        <name>FMN</name>
        <dbReference type="ChEBI" id="CHEBI:58210"/>
    </cofactor>
</comment>
<evidence type="ECO:0000313" key="10">
    <source>
        <dbReference type="EMBL" id="BCL62665.1"/>
    </source>
</evidence>
<dbReference type="PROSITE" id="PS00198">
    <property type="entry name" value="4FE4S_FER_1"/>
    <property type="match status" value="1"/>
</dbReference>
<protein>
    <submittedName>
        <fullName evidence="10">Nitroreductase</fullName>
    </submittedName>
</protein>
<evidence type="ECO:0000256" key="7">
    <source>
        <dbReference type="ARBA" id="ARBA00023004"/>
    </source>
</evidence>
<dbReference type="KEGG" id="dbk:DGMP_33580"/>
<keyword evidence="3" id="KW-0285">Flavoprotein</keyword>
<proteinExistence type="inferred from homology"/>
<dbReference type="CDD" id="cd02143">
    <property type="entry name" value="nitroreductase_FeS-like"/>
    <property type="match status" value="1"/>
</dbReference>
<dbReference type="AlphaFoldDB" id="A0A8D5FKN7"/>
<keyword evidence="11" id="KW-1185">Reference proteome</keyword>
<dbReference type="GO" id="GO:0016491">
    <property type="term" value="F:oxidoreductase activity"/>
    <property type="evidence" value="ECO:0007669"/>
    <property type="project" value="UniProtKB-KW"/>
</dbReference>
<feature type="domain" description="4Fe-4S ferredoxin-type" evidence="9">
    <location>
        <begin position="33"/>
        <end position="63"/>
    </location>
</feature>
<evidence type="ECO:0000256" key="3">
    <source>
        <dbReference type="ARBA" id="ARBA00022630"/>
    </source>
</evidence>
<keyword evidence="6" id="KW-0560">Oxidoreductase</keyword>
<comment type="similarity">
    <text evidence="2">Belongs to the nitroreductase family.</text>
</comment>
<evidence type="ECO:0000256" key="8">
    <source>
        <dbReference type="ARBA" id="ARBA00023014"/>
    </source>
</evidence>
<keyword evidence="4" id="KW-0288">FMN</keyword>
<keyword evidence="5" id="KW-0479">Metal-binding</keyword>
<dbReference type="EMBL" id="AP024086">
    <property type="protein sequence ID" value="BCL62665.1"/>
    <property type="molecule type" value="Genomic_DNA"/>
</dbReference>
<dbReference type="GO" id="GO:0046872">
    <property type="term" value="F:metal ion binding"/>
    <property type="evidence" value="ECO:0007669"/>
    <property type="project" value="UniProtKB-KW"/>
</dbReference>
<evidence type="ECO:0000256" key="6">
    <source>
        <dbReference type="ARBA" id="ARBA00023002"/>
    </source>
</evidence>
<gene>
    <name evidence="10" type="ORF">DGMP_33580</name>
</gene>
<dbReference type="Pfam" id="PF00881">
    <property type="entry name" value="Nitroreductase"/>
    <property type="match status" value="1"/>
</dbReference>
<sequence length="275" mass="30924">MLDFKIDEDLCIGCGQCASDCPATIIAMDGGLPIIPEDMEQYCIHCLHCFAICSEGALSLLGATVQDVLELRKNLPDPEKMEVLIKGRRSFRNYQDENMDPAEIEKLLEVAWHGPSGHNDRRLLFSLVDDKDVLDSIRKEAFSGLEKLINEDRLPEGMEMFSDIMEAWKQNGVDILFRGAPHLLVVSAHKESAAPLHDAIISLTTFELYAQSRGVGTIWNGLAMLTITELVPALRRRLQIPDDYQIGYVMGFGMPAVRYDRTVNRGKPNYVRIEK</sequence>
<evidence type="ECO:0000259" key="9">
    <source>
        <dbReference type="PROSITE" id="PS51379"/>
    </source>
</evidence>
<evidence type="ECO:0000256" key="4">
    <source>
        <dbReference type="ARBA" id="ARBA00022643"/>
    </source>
</evidence>
<dbReference type="GO" id="GO:0051536">
    <property type="term" value="F:iron-sulfur cluster binding"/>
    <property type="evidence" value="ECO:0007669"/>
    <property type="project" value="UniProtKB-KW"/>
</dbReference>
<dbReference type="Proteomes" id="UP000826725">
    <property type="component" value="Chromosome"/>
</dbReference>
<dbReference type="InterPro" id="IPR017900">
    <property type="entry name" value="4Fe4S_Fe_S_CS"/>
</dbReference>